<evidence type="ECO:0000259" key="8">
    <source>
        <dbReference type="Pfam" id="PF00662"/>
    </source>
</evidence>
<dbReference type="EMBL" id="ADCP02000001">
    <property type="protein sequence ID" value="EFV43618.1"/>
    <property type="molecule type" value="Genomic_DNA"/>
</dbReference>
<dbReference type="PANTHER" id="PTHR43373:SF1">
    <property type="entry name" value="NA(+)_H(+) ANTIPORTER SUBUNIT A"/>
    <property type="match status" value="1"/>
</dbReference>
<dbReference type="GO" id="GO:0016020">
    <property type="term" value="C:membrane"/>
    <property type="evidence" value="ECO:0007669"/>
    <property type="project" value="UniProtKB-SubCell"/>
</dbReference>
<feature type="transmembrane region" description="Helical" evidence="6">
    <location>
        <begin position="214"/>
        <end position="233"/>
    </location>
</feature>
<feature type="transmembrane region" description="Helical" evidence="6">
    <location>
        <begin position="184"/>
        <end position="202"/>
    </location>
</feature>
<dbReference type="HOGENOM" id="CLU_013183_0_0_7"/>
<keyword evidence="4 6" id="KW-0472">Membrane</keyword>
<feature type="transmembrane region" description="Helical" evidence="6">
    <location>
        <begin position="348"/>
        <end position="368"/>
    </location>
</feature>
<dbReference type="GeneID" id="78085687"/>
<name>E5Y8N9_BILW3</name>
<feature type="transmembrane region" description="Helical" evidence="6">
    <location>
        <begin position="121"/>
        <end position="142"/>
    </location>
</feature>
<feature type="transmembrane region" description="Helical" evidence="6">
    <location>
        <begin position="456"/>
        <end position="480"/>
    </location>
</feature>
<feature type="transmembrane region" description="Helical" evidence="6">
    <location>
        <begin position="63"/>
        <end position="82"/>
    </location>
</feature>
<dbReference type="PRINTS" id="PR01434">
    <property type="entry name" value="NADHDHGNASE5"/>
</dbReference>
<feature type="transmembrane region" description="Helical" evidence="6">
    <location>
        <begin position="418"/>
        <end position="444"/>
    </location>
</feature>
<reference evidence="9 10" key="2">
    <citation type="submission" date="2013-04" db="EMBL/GenBank/DDBJ databases">
        <title>The Genome Sequence of Bilophila wadsworthia 3_1_6.</title>
        <authorList>
            <consortium name="The Broad Institute Genomics Platform"/>
            <person name="Earl A."/>
            <person name="Ward D."/>
            <person name="Feldgarden M."/>
            <person name="Gevers D."/>
            <person name="Sibley C."/>
            <person name="Strauss J."/>
            <person name="Allen-Vercoe E."/>
            <person name="Walker B."/>
            <person name="Young S."/>
            <person name="Zeng Q."/>
            <person name="Gargeya S."/>
            <person name="Fitzgerald M."/>
            <person name="Haas B."/>
            <person name="Abouelleil A."/>
            <person name="Allen A.W."/>
            <person name="Alvarado L."/>
            <person name="Arachchi H.M."/>
            <person name="Berlin A.M."/>
            <person name="Chapman S.B."/>
            <person name="Gainer-Dewar J."/>
            <person name="Goldberg J."/>
            <person name="Griggs A."/>
            <person name="Gujja S."/>
            <person name="Hansen M."/>
            <person name="Howarth C."/>
            <person name="Imamovic A."/>
            <person name="Ireland A."/>
            <person name="Larimer J."/>
            <person name="McCowan C."/>
            <person name="Murphy C."/>
            <person name="Pearson M."/>
            <person name="Poon T.W."/>
            <person name="Priest M."/>
            <person name="Roberts A."/>
            <person name="Saif S."/>
            <person name="Shea T."/>
            <person name="Sisk P."/>
            <person name="Sykes S."/>
            <person name="Wortman J."/>
            <person name="Nusbaum C."/>
            <person name="Birren B."/>
        </authorList>
    </citation>
    <scope>NUCLEOTIDE SEQUENCE [LARGE SCALE GENOMIC DNA]</scope>
    <source>
        <strain evidence="9 10">3_1_6</strain>
    </source>
</reference>
<dbReference type="InterPro" id="IPR001750">
    <property type="entry name" value="ND/Mrp_TM"/>
</dbReference>
<feature type="transmembrane region" description="Helical" evidence="6">
    <location>
        <begin position="5"/>
        <end position="22"/>
    </location>
</feature>
<dbReference type="Pfam" id="PF00662">
    <property type="entry name" value="Proton_antipo_N"/>
    <property type="match status" value="1"/>
</dbReference>
<feature type="transmembrane region" description="Helical" evidence="6">
    <location>
        <begin position="277"/>
        <end position="295"/>
    </location>
</feature>
<feature type="transmembrane region" description="Helical" evidence="6">
    <location>
        <begin position="374"/>
        <end position="397"/>
    </location>
</feature>
<keyword evidence="3 6" id="KW-1133">Transmembrane helix</keyword>
<evidence type="ECO:0000256" key="2">
    <source>
        <dbReference type="ARBA" id="ARBA00022692"/>
    </source>
</evidence>
<feature type="domain" description="NADH:quinone oxidoreductase/Mrp antiporter transmembrane" evidence="7">
    <location>
        <begin position="181"/>
        <end position="464"/>
    </location>
</feature>
<sequence>MLQLLLFGCIVFPLIAAVAVALDKEGTLRRRIVYAGTGITALSALGLALYGSFVLPISPDSSLQPLMTVLDLALLVFILYVAVNIRHRLSMGLALGQLAGMIYLDFFMLEGHQATAFLADPLALVMVLVISLVGGIVCIFGLGYMQEHEDHLRLAKSKQSRFFFFLLLFLGAMNGLVLCDSLTWVFFFWEITTLCSFFLISHDGTREAKRNATRALWMNMVGGIGFLAAMLFMQKAIGTLSIQAMLAQSVVMHSTAAMLPIAFLCFAAFTKSAQLPFQSWLCGAMVAPTPVSALLHSSTMVKAGVYLVLRLSPAFAGTMLAGIVSLTGAFTFVAASALACGQSNGKKILAYSTIANLGLIIACAGMATPAAITAAILLIIFHAVSKGLLFLCVGTIEQHIGSRDIESMRGLYKIMPRVAVITLFGIVTMMLPPFGALLAKWIAIEASASAPAFMPVLVVLIAFGSALTVLFWARWAGLLLGSDPLSDKRPVPEHLDGTMSFALRTLLYGAIALSLFVPWIFSGIEQSIASLFGVEGMFASDWGILTNGRGLFAVYPMFFLLALGMWYALRQSKKAERGPCALPYLSGIQYVQDGKVGFNGPLNTFVEPKSSNYYMEAWFGEQTLTGRINTIAIVLMVVMLGGLL</sequence>
<feature type="transmembrane region" description="Helical" evidence="6">
    <location>
        <begin position="315"/>
        <end position="341"/>
    </location>
</feature>
<feature type="transmembrane region" description="Helical" evidence="6">
    <location>
        <begin position="550"/>
        <end position="569"/>
    </location>
</feature>
<comment type="subcellular location">
    <subcellularLocation>
        <location evidence="1">Endomembrane system</location>
        <topology evidence="1">Multi-pass membrane protein</topology>
    </subcellularLocation>
    <subcellularLocation>
        <location evidence="5">Membrane</location>
        <topology evidence="5">Multi-pass membrane protein</topology>
    </subcellularLocation>
</comment>
<evidence type="ECO:0000256" key="4">
    <source>
        <dbReference type="ARBA" id="ARBA00023136"/>
    </source>
</evidence>
<dbReference type="Proteomes" id="UP000006034">
    <property type="component" value="Unassembled WGS sequence"/>
</dbReference>
<dbReference type="AlphaFoldDB" id="E5Y8N9"/>
<feature type="transmembrane region" description="Helical" evidence="6">
    <location>
        <begin position="501"/>
        <end position="521"/>
    </location>
</feature>
<accession>E5Y8N9</accession>
<evidence type="ECO:0000256" key="6">
    <source>
        <dbReference type="SAM" id="Phobius"/>
    </source>
</evidence>
<dbReference type="InterPro" id="IPR050616">
    <property type="entry name" value="CPA3_Na-H_Antiporter_A"/>
</dbReference>
<evidence type="ECO:0000313" key="9">
    <source>
        <dbReference type="EMBL" id="EFV43618.1"/>
    </source>
</evidence>
<keyword evidence="10" id="KW-1185">Reference proteome</keyword>
<dbReference type="RefSeq" id="WP_005028444.1">
    <property type="nucleotide sequence ID" value="NZ_KE150238.1"/>
</dbReference>
<comment type="caution">
    <text evidence="9">The sequence shown here is derived from an EMBL/GenBank/DDBJ whole genome shotgun (WGS) entry which is preliminary data.</text>
</comment>
<organism evidence="9 10">
    <name type="scientific">Bilophila wadsworthia (strain 3_1_6)</name>
    <dbReference type="NCBI Taxonomy" id="563192"/>
    <lineage>
        <taxon>Bacteria</taxon>
        <taxon>Pseudomonadati</taxon>
        <taxon>Thermodesulfobacteriota</taxon>
        <taxon>Desulfovibrionia</taxon>
        <taxon>Desulfovibrionales</taxon>
        <taxon>Desulfovibrionaceae</taxon>
        <taxon>Bilophila</taxon>
    </lineage>
</organism>
<gene>
    <name evidence="9" type="ORF">HMPREF0179_02557</name>
</gene>
<evidence type="ECO:0000259" key="7">
    <source>
        <dbReference type="Pfam" id="PF00361"/>
    </source>
</evidence>
<feature type="transmembrane region" description="Helical" evidence="6">
    <location>
        <begin position="245"/>
        <end position="270"/>
    </location>
</feature>
<proteinExistence type="predicted"/>
<feature type="transmembrane region" description="Helical" evidence="6">
    <location>
        <begin position="89"/>
        <end position="109"/>
    </location>
</feature>
<feature type="transmembrane region" description="Helical" evidence="6">
    <location>
        <begin position="624"/>
        <end position="643"/>
    </location>
</feature>
<dbReference type="PANTHER" id="PTHR43373">
    <property type="entry name" value="NA(+)/H(+) ANTIPORTER SUBUNIT"/>
    <property type="match status" value="1"/>
</dbReference>
<dbReference type="GO" id="GO:0012505">
    <property type="term" value="C:endomembrane system"/>
    <property type="evidence" value="ECO:0007669"/>
    <property type="project" value="UniProtKB-SubCell"/>
</dbReference>
<protein>
    <submittedName>
        <fullName evidence="9">NADH dehydrogenase (Quinone)</fullName>
    </submittedName>
</protein>
<feature type="transmembrane region" description="Helical" evidence="6">
    <location>
        <begin position="162"/>
        <end position="178"/>
    </location>
</feature>
<evidence type="ECO:0000256" key="1">
    <source>
        <dbReference type="ARBA" id="ARBA00004127"/>
    </source>
</evidence>
<dbReference type="OrthoDB" id="9805769at2"/>
<dbReference type="InterPro" id="IPR001516">
    <property type="entry name" value="Proton_antipo_N"/>
</dbReference>
<evidence type="ECO:0000256" key="5">
    <source>
        <dbReference type="RuleBase" id="RU000320"/>
    </source>
</evidence>
<evidence type="ECO:0000313" key="10">
    <source>
        <dbReference type="Proteomes" id="UP000006034"/>
    </source>
</evidence>
<dbReference type="STRING" id="563192.HMPREF0179_02557"/>
<dbReference type="eggNOG" id="COG1009">
    <property type="taxonomic scope" value="Bacteria"/>
</dbReference>
<keyword evidence="2 5" id="KW-0812">Transmembrane</keyword>
<dbReference type="Pfam" id="PF00361">
    <property type="entry name" value="Proton_antipo_M"/>
    <property type="match status" value="1"/>
</dbReference>
<evidence type="ECO:0000256" key="3">
    <source>
        <dbReference type="ARBA" id="ARBA00022989"/>
    </source>
</evidence>
<feature type="domain" description="NADH-Ubiquinone oxidoreductase (complex I) chain 5 N-terminal" evidence="8">
    <location>
        <begin position="115"/>
        <end position="150"/>
    </location>
</feature>
<reference evidence="9 10" key="1">
    <citation type="submission" date="2010-10" db="EMBL/GenBank/DDBJ databases">
        <authorList>
            <consortium name="The Broad Institute Genome Sequencing Platform"/>
            <person name="Ward D."/>
            <person name="Earl A."/>
            <person name="Feldgarden M."/>
            <person name="Young S.K."/>
            <person name="Gargeya S."/>
            <person name="Zeng Q."/>
            <person name="Alvarado L."/>
            <person name="Berlin A."/>
            <person name="Bochicchio J."/>
            <person name="Chapman S.B."/>
            <person name="Chen Z."/>
            <person name="Freedman E."/>
            <person name="Gellesch M."/>
            <person name="Goldberg J."/>
            <person name="Griggs A."/>
            <person name="Gujja S."/>
            <person name="Heilman E."/>
            <person name="Heiman D."/>
            <person name="Howarth C."/>
            <person name="Mehta T."/>
            <person name="Neiman D."/>
            <person name="Pearson M."/>
            <person name="Roberts A."/>
            <person name="Saif S."/>
            <person name="Shea T."/>
            <person name="Shenoy N."/>
            <person name="Sisk P."/>
            <person name="Stolte C."/>
            <person name="Sykes S."/>
            <person name="White J."/>
            <person name="Yandava C."/>
            <person name="Allen-Vercoe E."/>
            <person name="Sibley C."/>
            <person name="Ambrose C.E."/>
            <person name="Strauss J."/>
            <person name="Daigneault M."/>
            <person name="Haas B."/>
            <person name="Nusbaum C."/>
            <person name="Birren B."/>
        </authorList>
    </citation>
    <scope>NUCLEOTIDE SEQUENCE [LARGE SCALE GENOMIC DNA]</scope>
    <source>
        <strain evidence="9 10">3_1_6</strain>
    </source>
</reference>
<feature type="transmembrane region" description="Helical" evidence="6">
    <location>
        <begin position="34"/>
        <end position="57"/>
    </location>
</feature>